<dbReference type="Proteomes" id="UP000299102">
    <property type="component" value="Unassembled WGS sequence"/>
</dbReference>
<name>A0A4C1SSR1_EUMVA</name>
<protein>
    <submittedName>
        <fullName evidence="1">Protein purity of essence</fullName>
    </submittedName>
</protein>
<evidence type="ECO:0000313" key="2">
    <source>
        <dbReference type="Proteomes" id="UP000299102"/>
    </source>
</evidence>
<dbReference type="EMBL" id="BGZK01010997">
    <property type="protein sequence ID" value="GBP04974.1"/>
    <property type="molecule type" value="Genomic_DNA"/>
</dbReference>
<gene>
    <name evidence="1" type="primary">poe</name>
    <name evidence="1" type="ORF">EVAR_73432_1</name>
</gene>
<dbReference type="STRING" id="151549.A0A4C1SSR1"/>
<dbReference type="InterPro" id="IPR045189">
    <property type="entry name" value="UBR4-like"/>
</dbReference>
<dbReference type="AlphaFoldDB" id="A0A4C1SSR1"/>
<proteinExistence type="predicted"/>
<feature type="non-terminal residue" evidence="1">
    <location>
        <position position="64"/>
    </location>
</feature>
<keyword evidence="2" id="KW-1185">Reference proteome</keyword>
<comment type="caution">
    <text evidence="1">The sequence shown here is derived from an EMBL/GenBank/DDBJ whole genome shotgun (WGS) entry which is preliminary data.</text>
</comment>
<organism evidence="1 2">
    <name type="scientific">Eumeta variegata</name>
    <name type="common">Bagworm moth</name>
    <name type="synonym">Eumeta japonica</name>
    <dbReference type="NCBI Taxonomy" id="151549"/>
    <lineage>
        <taxon>Eukaryota</taxon>
        <taxon>Metazoa</taxon>
        <taxon>Ecdysozoa</taxon>
        <taxon>Arthropoda</taxon>
        <taxon>Hexapoda</taxon>
        <taxon>Insecta</taxon>
        <taxon>Pterygota</taxon>
        <taxon>Neoptera</taxon>
        <taxon>Endopterygota</taxon>
        <taxon>Lepidoptera</taxon>
        <taxon>Glossata</taxon>
        <taxon>Ditrysia</taxon>
        <taxon>Tineoidea</taxon>
        <taxon>Psychidae</taxon>
        <taxon>Oiketicinae</taxon>
        <taxon>Eumeta</taxon>
    </lineage>
</organism>
<reference evidence="1 2" key="1">
    <citation type="journal article" date="2019" name="Commun. Biol.">
        <title>The bagworm genome reveals a unique fibroin gene that provides high tensile strength.</title>
        <authorList>
            <person name="Kono N."/>
            <person name="Nakamura H."/>
            <person name="Ohtoshi R."/>
            <person name="Tomita M."/>
            <person name="Numata K."/>
            <person name="Arakawa K."/>
        </authorList>
    </citation>
    <scope>NUCLEOTIDE SEQUENCE [LARGE SCALE GENOMIC DNA]</scope>
</reference>
<dbReference type="PANTHER" id="PTHR21725:SF1">
    <property type="entry name" value="E3 UBIQUITIN-PROTEIN LIGASE UBR4"/>
    <property type="match status" value="1"/>
</dbReference>
<dbReference type="PANTHER" id="PTHR21725">
    <property type="entry name" value="E3 UBIQUITIN-PROTEIN LIGASE UBR4"/>
    <property type="match status" value="1"/>
</dbReference>
<evidence type="ECO:0000313" key="1">
    <source>
        <dbReference type="EMBL" id="GBP04974.1"/>
    </source>
</evidence>
<sequence length="64" mass="7247">MDQNNLPQSPDKRDNFNINKCYGCALASTEQCLTLLRAMASNYECRLVLYSQGLVEELAQHNLP</sequence>
<accession>A0A4C1SSR1</accession>